<comment type="caution">
    <text evidence="2">The sequence shown here is derived from an EMBL/GenBank/DDBJ whole genome shotgun (WGS) entry which is preliminary data.</text>
</comment>
<keyword evidence="3" id="KW-1185">Reference proteome</keyword>
<dbReference type="RefSeq" id="XP_062717539.1">
    <property type="nucleotide sequence ID" value="XM_062864067.1"/>
</dbReference>
<keyword evidence="1" id="KW-0732">Signal</keyword>
<dbReference type="AlphaFoldDB" id="A0AAJ0LXY0"/>
<dbReference type="GO" id="GO:0016787">
    <property type="term" value="F:hydrolase activity"/>
    <property type="evidence" value="ECO:0007669"/>
    <property type="project" value="UniProtKB-KW"/>
</dbReference>
<accession>A0AAJ0LXY0</accession>
<dbReference type="GeneID" id="87882896"/>
<reference evidence="2" key="1">
    <citation type="journal article" date="2023" name="Mol. Phylogenet. Evol.">
        <title>Genome-scale phylogeny and comparative genomics of the fungal order Sordariales.</title>
        <authorList>
            <person name="Hensen N."/>
            <person name="Bonometti L."/>
            <person name="Westerberg I."/>
            <person name="Brannstrom I.O."/>
            <person name="Guillou S."/>
            <person name="Cros-Aarteil S."/>
            <person name="Calhoun S."/>
            <person name="Haridas S."/>
            <person name="Kuo A."/>
            <person name="Mondo S."/>
            <person name="Pangilinan J."/>
            <person name="Riley R."/>
            <person name="LaButti K."/>
            <person name="Andreopoulos B."/>
            <person name="Lipzen A."/>
            <person name="Chen C."/>
            <person name="Yan M."/>
            <person name="Daum C."/>
            <person name="Ng V."/>
            <person name="Clum A."/>
            <person name="Steindorff A."/>
            <person name="Ohm R.A."/>
            <person name="Martin F."/>
            <person name="Silar P."/>
            <person name="Natvig D.O."/>
            <person name="Lalanne C."/>
            <person name="Gautier V."/>
            <person name="Ament-Velasquez S.L."/>
            <person name="Kruys A."/>
            <person name="Hutchinson M.I."/>
            <person name="Powell A.J."/>
            <person name="Barry K."/>
            <person name="Miller A.N."/>
            <person name="Grigoriev I.V."/>
            <person name="Debuchy R."/>
            <person name="Gladieux P."/>
            <person name="Hiltunen Thoren M."/>
            <person name="Johannesson H."/>
        </authorList>
    </citation>
    <scope>NUCLEOTIDE SEQUENCE</scope>
    <source>
        <strain evidence="2">CBS 333.67</strain>
    </source>
</reference>
<evidence type="ECO:0000256" key="1">
    <source>
        <dbReference type="SAM" id="SignalP"/>
    </source>
</evidence>
<dbReference type="Gene3D" id="2.120.10.10">
    <property type="match status" value="1"/>
</dbReference>
<proteinExistence type="predicted"/>
<evidence type="ECO:0000313" key="2">
    <source>
        <dbReference type="EMBL" id="KAK3301759.1"/>
    </source>
</evidence>
<dbReference type="Proteomes" id="UP001273166">
    <property type="component" value="Unassembled WGS sequence"/>
</dbReference>
<feature type="signal peptide" evidence="1">
    <location>
        <begin position="1"/>
        <end position="18"/>
    </location>
</feature>
<evidence type="ECO:0000313" key="3">
    <source>
        <dbReference type="Proteomes" id="UP001273166"/>
    </source>
</evidence>
<sequence>MRSLLIALLGLAIQGSAALTPSPPPPPPRPKPHTFFNRTIYSPPKGARALYARVAELRDGTLLVTSTVAGGNLFGGGPYQGFPVWESKDGGASWTWISNITDQVNGWGMSAQPALLELREPLGRFKPGTILASGNSWSATGTRIDLYASTDKARTWQFVSHVAEGGPPNTTNGATPVWEPFLLTYDKQLIVYYSDQRDPLHGQKLAHQRSSNLLTWGPVVNDVAYSEYLARPGMTVVAYIPPLDKWIVTYELPVGNSSSHGAHYPVHYRLSSSPLTFDSAEARATDAGIVVTLDDQQMAPNASPYVVWSPVGGPNGTIVVSDADNSQVYVNTKGGDPDAWEIRQSGHPAAYSRALHVLEKRPDLLMVVGGDTFDGNGWGGLTVSVESVTALLGRDRRAGQ</sequence>
<feature type="chain" id="PRO_5042535770" evidence="1">
    <location>
        <begin position="19"/>
        <end position="400"/>
    </location>
</feature>
<organism evidence="2 3">
    <name type="scientific">Chaetomium strumarium</name>
    <dbReference type="NCBI Taxonomy" id="1170767"/>
    <lineage>
        <taxon>Eukaryota</taxon>
        <taxon>Fungi</taxon>
        <taxon>Dikarya</taxon>
        <taxon>Ascomycota</taxon>
        <taxon>Pezizomycotina</taxon>
        <taxon>Sordariomycetes</taxon>
        <taxon>Sordariomycetidae</taxon>
        <taxon>Sordariales</taxon>
        <taxon>Chaetomiaceae</taxon>
        <taxon>Chaetomium</taxon>
    </lineage>
</organism>
<dbReference type="SUPFAM" id="SSF50939">
    <property type="entry name" value="Sialidases"/>
    <property type="match status" value="1"/>
</dbReference>
<dbReference type="EMBL" id="JAUDZG010000008">
    <property type="protein sequence ID" value="KAK3301759.1"/>
    <property type="molecule type" value="Genomic_DNA"/>
</dbReference>
<gene>
    <name evidence="2" type="ORF">B0T15DRAFT_322630</name>
</gene>
<reference evidence="2" key="2">
    <citation type="submission" date="2023-06" db="EMBL/GenBank/DDBJ databases">
        <authorList>
            <consortium name="Lawrence Berkeley National Laboratory"/>
            <person name="Mondo S.J."/>
            <person name="Hensen N."/>
            <person name="Bonometti L."/>
            <person name="Westerberg I."/>
            <person name="Brannstrom I.O."/>
            <person name="Guillou S."/>
            <person name="Cros-Aarteil S."/>
            <person name="Calhoun S."/>
            <person name="Haridas S."/>
            <person name="Kuo A."/>
            <person name="Pangilinan J."/>
            <person name="Riley R."/>
            <person name="Labutti K."/>
            <person name="Andreopoulos B."/>
            <person name="Lipzen A."/>
            <person name="Chen C."/>
            <person name="Yanf M."/>
            <person name="Daum C."/>
            <person name="Ng V."/>
            <person name="Clum A."/>
            <person name="Steindorff A."/>
            <person name="Ohm R."/>
            <person name="Martin F."/>
            <person name="Silar P."/>
            <person name="Natvig D."/>
            <person name="Lalanne C."/>
            <person name="Gautier V."/>
            <person name="Ament-Velasquez S.L."/>
            <person name="Kruys A."/>
            <person name="Hutchinson M.I."/>
            <person name="Powell A.J."/>
            <person name="Barry K."/>
            <person name="Miller A.N."/>
            <person name="Grigoriev I.V."/>
            <person name="Debuchy R."/>
            <person name="Gladieux P."/>
            <person name="Thoren M.H."/>
            <person name="Johannesson H."/>
        </authorList>
    </citation>
    <scope>NUCLEOTIDE SEQUENCE</scope>
    <source>
        <strain evidence="2">CBS 333.67</strain>
    </source>
</reference>
<protein>
    <submittedName>
        <fullName evidence="2">Glycoside hydrolase family 93 protein</fullName>
    </submittedName>
</protein>
<dbReference type="PANTHER" id="PTHR38792:SF1">
    <property type="entry name" value="BNR_ASP-BOX REPEAT PROTEIN"/>
    <property type="match status" value="1"/>
</dbReference>
<dbReference type="CDD" id="cd15482">
    <property type="entry name" value="Sialidase_non-viral"/>
    <property type="match status" value="1"/>
</dbReference>
<keyword evidence="2" id="KW-0378">Hydrolase</keyword>
<dbReference type="InterPro" id="IPR036278">
    <property type="entry name" value="Sialidase_sf"/>
</dbReference>
<name>A0AAJ0LXY0_9PEZI</name>
<dbReference type="PANTHER" id="PTHR38792">
    <property type="entry name" value="BNR/ASP-BOX REPEAT DOMAIN PROTEIN (AFU_ORTHOLOGUE AFUA_7G06430)-RELATED"/>
    <property type="match status" value="1"/>
</dbReference>